<evidence type="ECO:0000259" key="2">
    <source>
        <dbReference type="Pfam" id="PF01471"/>
    </source>
</evidence>
<dbReference type="InterPro" id="IPR036365">
    <property type="entry name" value="PGBD-like_sf"/>
</dbReference>
<name>A0A7W9PRX7_9ACTN</name>
<dbReference type="AlphaFoldDB" id="A0A7W9PRX7"/>
<feature type="compositionally biased region" description="Acidic residues" evidence="1">
    <location>
        <begin position="104"/>
        <end position="118"/>
    </location>
</feature>
<dbReference type="SUPFAM" id="SSF47090">
    <property type="entry name" value="PGBD-like"/>
    <property type="match status" value="1"/>
</dbReference>
<dbReference type="GO" id="GO:0016787">
    <property type="term" value="F:hydrolase activity"/>
    <property type="evidence" value="ECO:0007669"/>
    <property type="project" value="UniProtKB-KW"/>
</dbReference>
<dbReference type="EMBL" id="JACHJK010000003">
    <property type="protein sequence ID" value="MBB5926559.1"/>
    <property type="molecule type" value="Genomic_DNA"/>
</dbReference>
<evidence type="ECO:0000256" key="1">
    <source>
        <dbReference type="SAM" id="MobiDB-lite"/>
    </source>
</evidence>
<dbReference type="InterPro" id="IPR036366">
    <property type="entry name" value="PGBDSf"/>
</dbReference>
<protein>
    <submittedName>
        <fullName evidence="3">Peptidoglycan hydrolase-like protein with peptidoglycan-binding domain</fullName>
    </submittedName>
</protein>
<sequence>MPIAQSVGVGGANLRSEAQYVQALLNVFRADQGLSALELDGRVGPLTVAAIENFQSAVTGVVDGRVDPDGPAIIALEEQIAPALDEVRAVTILSLPLSYRPAEEEPPVEEEPVLDDGELQTTVDQLIST</sequence>
<proteinExistence type="predicted"/>
<feature type="region of interest" description="Disordered" evidence="1">
    <location>
        <begin position="100"/>
        <end position="129"/>
    </location>
</feature>
<keyword evidence="4" id="KW-1185">Reference proteome</keyword>
<feature type="domain" description="Peptidoglycan binding-like" evidence="2">
    <location>
        <begin position="19"/>
        <end position="69"/>
    </location>
</feature>
<gene>
    <name evidence="3" type="ORF">FHS34_002015</name>
</gene>
<dbReference type="RefSeq" id="WP_184963347.1">
    <property type="nucleotide sequence ID" value="NZ_BAAAWF010000094.1"/>
</dbReference>
<feature type="compositionally biased region" description="Polar residues" evidence="1">
    <location>
        <begin position="119"/>
        <end position="129"/>
    </location>
</feature>
<accession>A0A7W9PRX7</accession>
<comment type="caution">
    <text evidence="3">The sequence shown here is derived from an EMBL/GenBank/DDBJ whole genome shotgun (WGS) entry which is preliminary data.</text>
</comment>
<keyword evidence="3" id="KW-0378">Hydrolase</keyword>
<organism evidence="3 4">
    <name type="scientific">Streptomyces echinatus</name>
    <dbReference type="NCBI Taxonomy" id="67293"/>
    <lineage>
        <taxon>Bacteria</taxon>
        <taxon>Bacillati</taxon>
        <taxon>Actinomycetota</taxon>
        <taxon>Actinomycetes</taxon>
        <taxon>Kitasatosporales</taxon>
        <taxon>Streptomycetaceae</taxon>
        <taxon>Streptomyces</taxon>
    </lineage>
</organism>
<evidence type="ECO:0000313" key="4">
    <source>
        <dbReference type="Proteomes" id="UP000585836"/>
    </source>
</evidence>
<evidence type="ECO:0000313" key="3">
    <source>
        <dbReference type="EMBL" id="MBB5926559.1"/>
    </source>
</evidence>
<reference evidence="3 4" key="1">
    <citation type="submission" date="2020-08" db="EMBL/GenBank/DDBJ databases">
        <title>Genomic Encyclopedia of Type Strains, Phase III (KMG-III): the genomes of soil and plant-associated and newly described type strains.</title>
        <authorList>
            <person name="Whitman W."/>
        </authorList>
    </citation>
    <scope>NUCLEOTIDE SEQUENCE [LARGE SCALE GENOMIC DNA]</scope>
    <source>
        <strain evidence="3 4">CECT 3313</strain>
    </source>
</reference>
<dbReference type="Gene3D" id="1.10.101.10">
    <property type="entry name" value="PGBD-like superfamily/PGBD"/>
    <property type="match status" value="1"/>
</dbReference>
<dbReference type="InterPro" id="IPR002477">
    <property type="entry name" value="Peptidoglycan-bd-like"/>
</dbReference>
<dbReference type="Pfam" id="PF01471">
    <property type="entry name" value="PG_binding_1"/>
    <property type="match status" value="1"/>
</dbReference>
<dbReference type="Proteomes" id="UP000585836">
    <property type="component" value="Unassembled WGS sequence"/>
</dbReference>